<keyword evidence="1" id="KW-0812">Transmembrane</keyword>
<evidence type="ECO:0000313" key="3">
    <source>
        <dbReference type="Proteomes" id="UP001204068"/>
    </source>
</evidence>
<feature type="transmembrane region" description="Helical" evidence="1">
    <location>
        <begin position="7"/>
        <end position="24"/>
    </location>
</feature>
<feature type="transmembrane region" description="Helical" evidence="1">
    <location>
        <begin position="59"/>
        <end position="78"/>
    </location>
</feature>
<evidence type="ECO:0000256" key="1">
    <source>
        <dbReference type="SAM" id="Phobius"/>
    </source>
</evidence>
<name>A0AAW5LQJ4_MAMSC</name>
<organism evidence="2 3">
    <name type="scientific">Mammaliicoccus sciuri</name>
    <name type="common">Staphylococcus sciuri</name>
    <dbReference type="NCBI Taxonomy" id="1296"/>
    <lineage>
        <taxon>Bacteria</taxon>
        <taxon>Bacillati</taxon>
        <taxon>Bacillota</taxon>
        <taxon>Bacilli</taxon>
        <taxon>Bacillales</taxon>
        <taxon>Staphylococcaceae</taxon>
        <taxon>Mammaliicoccus</taxon>
    </lineage>
</organism>
<accession>A0AAW5LQJ4</accession>
<dbReference type="AlphaFoldDB" id="A0AAW5LQJ4"/>
<sequence>MKNLKLLITEFTFIFIVGINYYLFENHNLMTFFLFNIILPTLLVVISNLILSNKKRYKAMIVLLNTFVLQFLLNYSIILNSCMFEKIIENTKYIFGENGSVEISIQESSLAQYSFTYILLVVLTLGVSYLLEFIKMKRNGG</sequence>
<protein>
    <submittedName>
        <fullName evidence="2">Uncharacterized protein</fullName>
    </submittedName>
</protein>
<comment type="caution">
    <text evidence="2">The sequence shown here is derived from an EMBL/GenBank/DDBJ whole genome shotgun (WGS) entry which is preliminary data.</text>
</comment>
<dbReference type="RefSeq" id="WP_218697361.1">
    <property type="nucleotide sequence ID" value="NZ_CP064868.1"/>
</dbReference>
<keyword evidence="1" id="KW-0472">Membrane</keyword>
<evidence type="ECO:0000313" key="2">
    <source>
        <dbReference type="EMBL" id="MCQ9304679.1"/>
    </source>
</evidence>
<gene>
    <name evidence="2" type="ORF">NQ032_13810</name>
</gene>
<feature type="transmembrane region" description="Helical" evidence="1">
    <location>
        <begin position="110"/>
        <end position="131"/>
    </location>
</feature>
<proteinExistence type="predicted"/>
<dbReference type="EMBL" id="JANILD010000007">
    <property type="protein sequence ID" value="MCQ9304679.1"/>
    <property type="molecule type" value="Genomic_DNA"/>
</dbReference>
<keyword evidence="1" id="KW-1133">Transmembrane helix</keyword>
<reference evidence="2" key="1">
    <citation type="submission" date="2022-07" db="EMBL/GenBank/DDBJ databases">
        <title>Bacterial species isolated from the porcine tonsil microbiota.</title>
        <authorList>
            <person name="Oliveira I.M.F."/>
        </authorList>
    </citation>
    <scope>NUCLEOTIDE SEQUENCE</scope>
    <source>
        <strain evidence="2">8QC2O2</strain>
    </source>
</reference>
<feature type="transmembrane region" description="Helical" evidence="1">
    <location>
        <begin position="30"/>
        <end position="52"/>
    </location>
</feature>
<dbReference type="Proteomes" id="UP001204068">
    <property type="component" value="Unassembled WGS sequence"/>
</dbReference>